<protein>
    <submittedName>
        <fullName evidence="5">Transglycosylase</fullName>
    </submittedName>
</protein>
<dbReference type="SUPFAM" id="SSF48435">
    <property type="entry name" value="Bacterial muramidases"/>
    <property type="match status" value="1"/>
</dbReference>
<accession>A0A3S1CQ23</accession>
<reference evidence="5" key="2">
    <citation type="journal article" date="2019" name="Genome Biol. Evol.">
        <title>Day and night: Metabolic profiles and evolutionary relationships of six axenic non-marine cyanobacteria.</title>
        <authorList>
            <person name="Will S.E."/>
            <person name="Henke P."/>
            <person name="Boedeker C."/>
            <person name="Huang S."/>
            <person name="Brinkmann H."/>
            <person name="Rohde M."/>
            <person name="Jarek M."/>
            <person name="Friedl T."/>
            <person name="Seufert S."/>
            <person name="Schumacher M."/>
            <person name="Overmann J."/>
            <person name="Neumann-Schaal M."/>
            <person name="Petersen J."/>
        </authorList>
    </citation>
    <scope>NUCLEOTIDE SEQUENCE [LARGE SCALE GENOMIC DNA]</scope>
    <source>
        <strain evidence="5">PCC 7102</strain>
    </source>
</reference>
<name>A0A3S1CQ23_9CYAN</name>
<dbReference type="InterPro" id="IPR011990">
    <property type="entry name" value="TPR-like_helical_dom_sf"/>
</dbReference>
<dbReference type="InterPro" id="IPR023346">
    <property type="entry name" value="Lysozyme-like_dom_sf"/>
</dbReference>
<evidence type="ECO:0000313" key="6">
    <source>
        <dbReference type="Proteomes" id="UP000271624"/>
    </source>
</evidence>
<dbReference type="SUPFAM" id="SSF53955">
    <property type="entry name" value="Lysozyme-like"/>
    <property type="match status" value="1"/>
</dbReference>
<dbReference type="Proteomes" id="UP000271624">
    <property type="component" value="Unassembled WGS sequence"/>
</dbReference>
<evidence type="ECO:0000313" key="5">
    <source>
        <dbReference type="EMBL" id="RUT06223.1"/>
    </source>
</evidence>
<gene>
    <name evidence="5" type="ORF">DSM106972_034290</name>
</gene>
<dbReference type="Gene3D" id="1.10.530.10">
    <property type="match status" value="1"/>
</dbReference>
<feature type="signal peptide" evidence="3">
    <location>
        <begin position="1"/>
        <end position="25"/>
    </location>
</feature>
<organism evidence="5 6">
    <name type="scientific">Dulcicalothrix desertica PCC 7102</name>
    <dbReference type="NCBI Taxonomy" id="232991"/>
    <lineage>
        <taxon>Bacteria</taxon>
        <taxon>Bacillati</taxon>
        <taxon>Cyanobacteriota</taxon>
        <taxon>Cyanophyceae</taxon>
        <taxon>Nostocales</taxon>
        <taxon>Calotrichaceae</taxon>
        <taxon>Dulcicalothrix</taxon>
    </lineage>
</organism>
<dbReference type="Pfam" id="PF01464">
    <property type="entry name" value="SLT"/>
    <property type="match status" value="1"/>
</dbReference>
<dbReference type="InterPro" id="IPR019734">
    <property type="entry name" value="TPR_rpt"/>
</dbReference>
<feature type="region of interest" description="Disordered" evidence="2">
    <location>
        <begin position="724"/>
        <end position="754"/>
    </location>
</feature>
<evidence type="ECO:0000256" key="1">
    <source>
        <dbReference type="ARBA" id="ARBA00022729"/>
    </source>
</evidence>
<comment type="caution">
    <text evidence="5">The sequence shown here is derived from an EMBL/GenBank/DDBJ whole genome shotgun (WGS) entry which is preliminary data.</text>
</comment>
<feature type="chain" id="PRO_5018663769" evidence="3">
    <location>
        <begin position="26"/>
        <end position="754"/>
    </location>
</feature>
<keyword evidence="6" id="KW-1185">Reference proteome</keyword>
<sequence>MLKKLQKKQISLIAGAGLCAFLAGALVSAPEIGKNFGNLFKSGRDKPELLTEETKAKSAVLPLVVQSPQERTAKLEAIAKGSPSTDRNRARYLLASDLIESKDAKNALKHLDQLENDYSQLAPYVILRQAQAHEMLGEDGKASDLRQKVIKDYPTHPATGKALYLISTKEYQDQAIAQFPSHPLTWEIIKKRLGENPNQPQLQLALAKYSFDQPGITEVLNKLVNDPTLKPEEYEILGTAFWENNEFGKASTAYSKAPRTARNLYRAGRGLQIGGEREQAAATYQALIKEFPEAQETGTALIRMAEITSNKKDALPYLDAVVSKFPDKAGAALVKKIEILKSQNDGKGAETARKLLIDKFGNTEEAAEYRWKVALDKAKAKDFKAAWQWAEPIATNNPDSILAPRASFWVGKWASLLGKQNEAKQAYEYTVSNFPYSYYAWRSAGLLGLNVGNFNNVRDLKPQIVELVRPVPTAGSETFKELYLLGQDRDAWLQWNTEFQNKMQPSINEQFTEGLMQLARGENLKGIDTVSTLEDRDAPEDLAQYQALKKQLIYWQARYPFPYIDIIEKWSAQHKVNPLLVTAVMRQESRFEKKAKSTAGATGLMQVMPATAEFIAPQIKQDIKNIQLEKPEDNIMLGTWYLGHTHDQYKENSLLAIASYNAGPGNVSKWLTTLPKDDPDNFVENIPFDETKNYVRQVFGNYWNYLRLYNPEISQIVAKYSAEHPKLPHEGSQDQAATQQPAAETQQKTEKPKQ</sequence>
<dbReference type="PANTHER" id="PTHR37423:SF5">
    <property type="entry name" value="SOLUBLE LYTIC MUREIN TRANSGLYCOSYLASE"/>
    <property type="match status" value="1"/>
</dbReference>
<evidence type="ECO:0000259" key="4">
    <source>
        <dbReference type="Pfam" id="PF01464"/>
    </source>
</evidence>
<dbReference type="InterPro" id="IPR008939">
    <property type="entry name" value="Lytic_TGlycosylase_superhlx_U"/>
</dbReference>
<proteinExistence type="predicted"/>
<dbReference type="Gene3D" id="1.25.40.10">
    <property type="entry name" value="Tetratricopeptide repeat domain"/>
    <property type="match status" value="2"/>
</dbReference>
<dbReference type="CDD" id="cd13401">
    <property type="entry name" value="Slt70-like"/>
    <property type="match status" value="1"/>
</dbReference>
<dbReference type="RefSeq" id="WP_233787067.1">
    <property type="nucleotide sequence ID" value="NZ_RSCL01000007.1"/>
</dbReference>
<dbReference type="InterPro" id="IPR008258">
    <property type="entry name" value="Transglycosylase_SLT_dom_1"/>
</dbReference>
<evidence type="ECO:0000256" key="3">
    <source>
        <dbReference type="SAM" id="SignalP"/>
    </source>
</evidence>
<dbReference type="GO" id="GO:0042597">
    <property type="term" value="C:periplasmic space"/>
    <property type="evidence" value="ECO:0007669"/>
    <property type="project" value="InterPro"/>
</dbReference>
<reference evidence="5" key="1">
    <citation type="submission" date="2018-12" db="EMBL/GenBank/DDBJ databases">
        <authorList>
            <person name="Will S."/>
            <person name="Neumann-Schaal M."/>
            <person name="Henke P."/>
        </authorList>
    </citation>
    <scope>NUCLEOTIDE SEQUENCE</scope>
    <source>
        <strain evidence="5">PCC 7102</strain>
    </source>
</reference>
<dbReference type="EMBL" id="RSCL01000007">
    <property type="protein sequence ID" value="RUT06223.1"/>
    <property type="molecule type" value="Genomic_DNA"/>
</dbReference>
<dbReference type="Pfam" id="PF13174">
    <property type="entry name" value="TPR_6"/>
    <property type="match status" value="1"/>
</dbReference>
<feature type="compositionally biased region" description="Low complexity" evidence="2">
    <location>
        <begin position="733"/>
        <end position="746"/>
    </location>
</feature>
<dbReference type="GO" id="GO:0004553">
    <property type="term" value="F:hydrolase activity, hydrolyzing O-glycosyl compounds"/>
    <property type="evidence" value="ECO:0007669"/>
    <property type="project" value="InterPro"/>
</dbReference>
<evidence type="ECO:0000256" key="2">
    <source>
        <dbReference type="SAM" id="MobiDB-lite"/>
    </source>
</evidence>
<keyword evidence="1 3" id="KW-0732">Signal</keyword>
<dbReference type="AlphaFoldDB" id="A0A3S1CQ23"/>
<feature type="domain" description="Transglycosylase SLT" evidence="4">
    <location>
        <begin position="566"/>
        <end position="676"/>
    </location>
</feature>
<dbReference type="PANTHER" id="PTHR37423">
    <property type="entry name" value="SOLUBLE LYTIC MUREIN TRANSGLYCOSYLASE-RELATED"/>
    <property type="match status" value="1"/>
</dbReference>